<dbReference type="Gene3D" id="3.40.710.10">
    <property type="entry name" value="DD-peptidase/beta-lactamase superfamily"/>
    <property type="match status" value="1"/>
</dbReference>
<dbReference type="AlphaFoldDB" id="A0A9P6QL27"/>
<gene>
    <name evidence="4" type="ORF">BGZ97_009815</name>
</gene>
<name>A0A9P6QL27_9FUNG</name>
<evidence type="ECO:0000256" key="1">
    <source>
        <dbReference type="ARBA" id="ARBA00038215"/>
    </source>
</evidence>
<dbReference type="OrthoDB" id="5946976at2759"/>
<keyword evidence="5" id="KW-1185">Reference proteome</keyword>
<protein>
    <recommendedName>
        <fullName evidence="3">Beta-lactamase-related domain-containing protein</fullName>
    </recommendedName>
</protein>
<feature type="chain" id="PRO_5040492802" description="Beta-lactamase-related domain-containing protein" evidence="2">
    <location>
        <begin position="22"/>
        <end position="138"/>
    </location>
</feature>
<dbReference type="InterPro" id="IPR012338">
    <property type="entry name" value="Beta-lactam/transpept-like"/>
</dbReference>
<comment type="caution">
    <text evidence="4">The sequence shown here is derived from an EMBL/GenBank/DDBJ whole genome shotgun (WGS) entry which is preliminary data.</text>
</comment>
<dbReference type="Pfam" id="PF00144">
    <property type="entry name" value="Beta-lactamase"/>
    <property type="match status" value="1"/>
</dbReference>
<accession>A0A9P6QL27</accession>
<comment type="similarity">
    <text evidence="1">Belongs to the peptidase S12 family.</text>
</comment>
<feature type="domain" description="Beta-lactamase-related" evidence="3">
    <location>
        <begin position="42"/>
        <end position="138"/>
    </location>
</feature>
<dbReference type="Proteomes" id="UP000823405">
    <property type="component" value="Unassembled WGS sequence"/>
</dbReference>
<evidence type="ECO:0000256" key="2">
    <source>
        <dbReference type="SAM" id="SignalP"/>
    </source>
</evidence>
<dbReference type="InterPro" id="IPR001466">
    <property type="entry name" value="Beta-lactam-related"/>
</dbReference>
<feature type="signal peptide" evidence="2">
    <location>
        <begin position="1"/>
        <end position="21"/>
    </location>
</feature>
<evidence type="ECO:0000313" key="5">
    <source>
        <dbReference type="Proteomes" id="UP000823405"/>
    </source>
</evidence>
<proteinExistence type="inferred from homology"/>
<dbReference type="SUPFAM" id="SSF56601">
    <property type="entry name" value="beta-lactamase/transpeptidase-like"/>
    <property type="match status" value="1"/>
</dbReference>
<dbReference type="PANTHER" id="PTHR46825:SF9">
    <property type="entry name" value="BETA-LACTAMASE-RELATED DOMAIN-CONTAINING PROTEIN"/>
    <property type="match status" value="1"/>
</dbReference>
<dbReference type="PANTHER" id="PTHR46825">
    <property type="entry name" value="D-ALANYL-D-ALANINE-CARBOXYPEPTIDASE/ENDOPEPTIDASE AMPH"/>
    <property type="match status" value="1"/>
</dbReference>
<reference evidence="4" key="1">
    <citation type="journal article" date="2020" name="Fungal Divers.">
        <title>Resolving the Mortierellaceae phylogeny through synthesis of multi-gene phylogenetics and phylogenomics.</title>
        <authorList>
            <person name="Vandepol N."/>
            <person name="Liber J."/>
            <person name="Desiro A."/>
            <person name="Na H."/>
            <person name="Kennedy M."/>
            <person name="Barry K."/>
            <person name="Grigoriev I.V."/>
            <person name="Miller A.N."/>
            <person name="O'Donnell K."/>
            <person name="Stajich J.E."/>
            <person name="Bonito G."/>
        </authorList>
    </citation>
    <scope>NUCLEOTIDE SEQUENCE</scope>
    <source>
        <strain evidence="4">NVP60</strain>
    </source>
</reference>
<dbReference type="InterPro" id="IPR050491">
    <property type="entry name" value="AmpC-like"/>
</dbReference>
<dbReference type="EMBL" id="JAAAIN010004836">
    <property type="protein sequence ID" value="KAG0277916.1"/>
    <property type="molecule type" value="Genomic_DNA"/>
</dbReference>
<organism evidence="4 5">
    <name type="scientific">Linnemannia gamsii</name>
    <dbReference type="NCBI Taxonomy" id="64522"/>
    <lineage>
        <taxon>Eukaryota</taxon>
        <taxon>Fungi</taxon>
        <taxon>Fungi incertae sedis</taxon>
        <taxon>Mucoromycota</taxon>
        <taxon>Mortierellomycotina</taxon>
        <taxon>Mortierellomycetes</taxon>
        <taxon>Mortierellales</taxon>
        <taxon>Mortierellaceae</taxon>
        <taxon>Linnemannia</taxon>
    </lineage>
</organism>
<feature type="non-terminal residue" evidence="4">
    <location>
        <position position="1"/>
    </location>
</feature>
<evidence type="ECO:0000313" key="4">
    <source>
        <dbReference type="EMBL" id="KAG0277916.1"/>
    </source>
</evidence>
<sequence>MKLSLLLIITTALEILASVEGLPVEGRLPLLKWREAMELARNKTGLPGMSVAVLHKGKLIFAEGFGKRNRNDPVTAETLMPIASMTKAVTAATIGELVAEGKLDWDTTPVSQYVPEAQFGDPILTSELTLVDYLSHRS</sequence>
<keyword evidence="2" id="KW-0732">Signal</keyword>
<evidence type="ECO:0000259" key="3">
    <source>
        <dbReference type="Pfam" id="PF00144"/>
    </source>
</evidence>